<dbReference type="GO" id="GO:0005829">
    <property type="term" value="C:cytosol"/>
    <property type="evidence" value="ECO:0007669"/>
    <property type="project" value="TreeGrafter"/>
</dbReference>
<feature type="binding site" evidence="14">
    <location>
        <position position="324"/>
    </location>
    <ligand>
        <name>NAD(+)</name>
        <dbReference type="ChEBI" id="CHEBI:57540"/>
    </ligand>
</feature>
<keyword evidence="8 14" id="KW-0862">Zinc</keyword>
<dbReference type="Gene3D" id="3.40.50.10190">
    <property type="entry name" value="BRCT domain"/>
    <property type="match status" value="1"/>
</dbReference>
<evidence type="ECO:0000256" key="7">
    <source>
        <dbReference type="ARBA" id="ARBA00022763"/>
    </source>
</evidence>
<comment type="catalytic activity">
    <reaction evidence="12 14 15">
        <text>NAD(+) + (deoxyribonucleotide)n-3'-hydroxyl + 5'-phospho-(deoxyribonucleotide)m = (deoxyribonucleotide)n+m + AMP + beta-nicotinamide D-nucleotide.</text>
        <dbReference type="EC" id="6.5.1.2"/>
    </reaction>
</comment>
<dbReference type="GO" id="GO:0006260">
    <property type="term" value="P:DNA replication"/>
    <property type="evidence" value="ECO:0007669"/>
    <property type="project" value="UniProtKB-KW"/>
</dbReference>
<dbReference type="PROSITE" id="PS50172">
    <property type="entry name" value="BRCT"/>
    <property type="match status" value="1"/>
</dbReference>
<dbReference type="AlphaFoldDB" id="A0AAE9VX92"/>
<dbReference type="FunFam" id="1.10.150.20:FF:000007">
    <property type="entry name" value="DNA ligase"/>
    <property type="match status" value="1"/>
</dbReference>
<feature type="binding site" evidence="14">
    <location>
        <position position="186"/>
    </location>
    <ligand>
        <name>NAD(+)</name>
        <dbReference type="ChEBI" id="CHEBI:57540"/>
    </ligand>
</feature>
<feature type="binding site" evidence="14">
    <location>
        <position position="421"/>
    </location>
    <ligand>
        <name>Zn(2+)</name>
        <dbReference type="ChEBI" id="CHEBI:29105"/>
    </ligand>
</feature>
<keyword evidence="10 14" id="KW-0520">NAD</keyword>
<dbReference type="InterPro" id="IPR041663">
    <property type="entry name" value="DisA/LigA_HHH"/>
</dbReference>
<dbReference type="InterPro" id="IPR012340">
    <property type="entry name" value="NA-bd_OB-fold"/>
</dbReference>
<dbReference type="SUPFAM" id="SSF56091">
    <property type="entry name" value="DNA ligase/mRNA capping enzyme, catalytic domain"/>
    <property type="match status" value="1"/>
</dbReference>
<dbReference type="Pfam" id="PF03120">
    <property type="entry name" value="OB_DNA_ligase"/>
    <property type="match status" value="1"/>
</dbReference>
<feature type="binding site" evidence="14">
    <location>
        <position position="300"/>
    </location>
    <ligand>
        <name>NAD(+)</name>
        <dbReference type="ChEBI" id="CHEBI:57540"/>
    </ligand>
</feature>
<keyword evidence="11 14" id="KW-0234">DNA repair</keyword>
<keyword evidence="7 14" id="KW-0227">DNA damage</keyword>
<dbReference type="InterPro" id="IPR003583">
    <property type="entry name" value="Hlx-hairpin-Hlx_DNA-bd_motif"/>
</dbReference>
<dbReference type="Pfam" id="PF00533">
    <property type="entry name" value="BRCT"/>
    <property type="match status" value="1"/>
</dbReference>
<evidence type="ECO:0000256" key="15">
    <source>
        <dbReference type="RuleBase" id="RU000618"/>
    </source>
</evidence>
<dbReference type="KEGG" id="dce:O6P33_06495"/>
<dbReference type="InterPro" id="IPR001357">
    <property type="entry name" value="BRCT_dom"/>
</dbReference>
<feature type="domain" description="BRCT" evidence="16">
    <location>
        <begin position="707"/>
        <end position="788"/>
    </location>
</feature>
<evidence type="ECO:0000256" key="2">
    <source>
        <dbReference type="ARBA" id="ARBA00012722"/>
    </source>
</evidence>
<comment type="caution">
    <text evidence="14">Lacks conserved residue(s) required for the propagation of feature annotation.</text>
</comment>
<dbReference type="SMART" id="SM00278">
    <property type="entry name" value="HhH1"/>
    <property type="match status" value="3"/>
</dbReference>
<dbReference type="Pfam" id="PF12826">
    <property type="entry name" value="HHH_2"/>
    <property type="match status" value="1"/>
</dbReference>
<evidence type="ECO:0000313" key="17">
    <source>
        <dbReference type="EMBL" id="WBE26461.1"/>
    </source>
</evidence>
<dbReference type="Gene3D" id="6.20.10.30">
    <property type="match status" value="1"/>
</dbReference>
<dbReference type="CDD" id="cd00114">
    <property type="entry name" value="LIGANc"/>
    <property type="match status" value="1"/>
</dbReference>
<evidence type="ECO:0000256" key="11">
    <source>
        <dbReference type="ARBA" id="ARBA00023204"/>
    </source>
</evidence>
<dbReference type="GO" id="GO:0046872">
    <property type="term" value="F:metal ion binding"/>
    <property type="evidence" value="ECO:0007669"/>
    <property type="project" value="UniProtKB-KW"/>
</dbReference>
<dbReference type="InterPro" id="IPR004149">
    <property type="entry name" value="Znf_DNAligase_C4"/>
</dbReference>
<dbReference type="InterPro" id="IPR013840">
    <property type="entry name" value="DNAligase_N"/>
</dbReference>
<keyword evidence="18" id="KW-1185">Reference proteome</keyword>
<evidence type="ECO:0000256" key="1">
    <source>
        <dbReference type="ARBA" id="ARBA00004067"/>
    </source>
</evidence>
<proteinExistence type="inferred from homology"/>
<sequence>MNAKHTIATRIAQLRAAIEQHDYNYYALDAPTVPDSEYDRLFNELRELEQQHPELISADSPTQRVSGQPLAAFKQVQHTVPMLSLGNAFAEEQVLEFAQRAQQALGTEQDADDLFAPELSLEYCCEPKLDGLAVSITYENGMLVRAATRGDGQTGEDITANVRTIRNVPLKLQGTDWPELLEVRGEVYMPKAGFAELNQRMLATGQKPFANPRNAAAGSLRQLDSKVTASRPLEFCCYGTSTEGLAAQHSSTLQRLRQWGIMISPELKVVKDIQGCLAYYADIGARRMQLPYDIDGVVFKINALEQQRELGFRAREPRWALAYKYAAQEEITELLDVEFQVGRTGAITPVARLKPVHVGGVMVANATLHNMDEVARLGVMVGDSVIVRRAGDVIPQITQVVLERRPDNARAIATPTQCPVCGSRVERTQLVRRSKGREVISEGAVWRCMGRLSCQAQLQQALLHFVSRRAMDIDGLGEKIIEQLVTRELVRSPADLYRLTYEQVVELDGFADLSARNLISAIAKSKQPRLARLIFALGIPDVGEETAKVLARALGSLARVQQAYAQTLVWLPEIGAEVAHEIASFFADQHNQSVLRQFTELQVQASDEGQPAVEFQACTTFAGFIEQFNISGIARTNAQRLAEHFQTVEALFAADWLTLNTIERLPKKAAQAVQDFIQQAGQRELALRLEQQLLDFGMHWSCQREQVQAAALAGQTWVLTGTLEELTRSQAKTRLEQLGAKVAGSVSAKTSCVVAGSSAGSKLSRAHELAIPVLTEAEFLTQLAELEQ</sequence>
<dbReference type="HAMAP" id="MF_01588">
    <property type="entry name" value="DNA_ligase_A"/>
    <property type="match status" value="1"/>
</dbReference>
<dbReference type="PIRSF" id="PIRSF001604">
    <property type="entry name" value="LigA"/>
    <property type="match status" value="1"/>
</dbReference>
<evidence type="ECO:0000256" key="9">
    <source>
        <dbReference type="ARBA" id="ARBA00022842"/>
    </source>
</evidence>
<keyword evidence="5 14" id="KW-0235">DNA replication</keyword>
<dbReference type="GO" id="GO:0006281">
    <property type="term" value="P:DNA repair"/>
    <property type="evidence" value="ECO:0007669"/>
    <property type="project" value="UniProtKB-KW"/>
</dbReference>
<dbReference type="InterPro" id="IPR004150">
    <property type="entry name" value="NAD_DNA_ligase_OB"/>
</dbReference>
<dbReference type="FunFam" id="3.30.470.30:FF:000001">
    <property type="entry name" value="DNA ligase"/>
    <property type="match status" value="1"/>
</dbReference>
<evidence type="ECO:0000256" key="4">
    <source>
        <dbReference type="ARBA" id="ARBA00022598"/>
    </source>
</evidence>
<dbReference type="GO" id="GO:0003677">
    <property type="term" value="F:DNA binding"/>
    <property type="evidence" value="ECO:0007669"/>
    <property type="project" value="InterPro"/>
</dbReference>
<keyword evidence="6 14" id="KW-0479">Metal-binding</keyword>
<keyword evidence="9 14" id="KW-0460">Magnesium</keyword>
<reference evidence="17 18" key="1">
    <citation type="submission" date="2022-12" db="EMBL/GenBank/DDBJ databases">
        <title>Coexistence and Characterization of a Novel Tigecycline Resistance gene tet(X) variant and blaNDM-1 in a Pseudomonas caeni Isolate of Chicken Origin.</title>
        <authorList>
            <person name="Lu X."/>
            <person name="Zhang L."/>
            <person name="Li R."/>
            <person name="Wang Z."/>
        </authorList>
    </citation>
    <scope>NUCLEOTIDE SEQUENCE [LARGE SCALE GENOMIC DNA]</scope>
    <source>
        <strain evidence="17 18">CE14</strain>
    </source>
</reference>
<dbReference type="Gene3D" id="3.30.470.30">
    <property type="entry name" value="DNA ligase/mRNA capping enzyme"/>
    <property type="match status" value="1"/>
</dbReference>
<dbReference type="FunFam" id="1.10.287.610:FF:000002">
    <property type="entry name" value="DNA ligase"/>
    <property type="match status" value="1"/>
</dbReference>
<evidence type="ECO:0000256" key="10">
    <source>
        <dbReference type="ARBA" id="ARBA00023027"/>
    </source>
</evidence>
<dbReference type="PANTHER" id="PTHR23389">
    <property type="entry name" value="CHROMOSOME TRANSMISSION FIDELITY FACTOR 18"/>
    <property type="match status" value="1"/>
</dbReference>
<evidence type="ECO:0000256" key="6">
    <source>
        <dbReference type="ARBA" id="ARBA00022723"/>
    </source>
</evidence>
<gene>
    <name evidence="14 17" type="primary">ligA</name>
    <name evidence="17" type="ORF">O6P33_06495</name>
</gene>
<dbReference type="InterPro" id="IPR033136">
    <property type="entry name" value="DNA_ligase_CS"/>
</dbReference>
<organism evidence="17 18">
    <name type="scientific">Denitrificimonas caeni</name>
    <dbReference type="NCBI Taxonomy" id="521720"/>
    <lineage>
        <taxon>Bacteria</taxon>
        <taxon>Pseudomonadati</taxon>
        <taxon>Pseudomonadota</taxon>
        <taxon>Gammaproteobacteria</taxon>
        <taxon>Pseudomonadales</taxon>
        <taxon>Pseudomonadaceae</taxon>
        <taxon>Denitrificimonas</taxon>
    </lineage>
</organism>
<keyword evidence="4 14" id="KW-0436">Ligase</keyword>
<dbReference type="Pfam" id="PF01653">
    <property type="entry name" value="DNA_ligase_aden"/>
    <property type="match status" value="1"/>
</dbReference>
<feature type="active site" description="N6-AMP-lysine intermediate" evidence="14">
    <location>
        <position position="128"/>
    </location>
</feature>
<dbReference type="SUPFAM" id="SSF52113">
    <property type="entry name" value="BRCT domain"/>
    <property type="match status" value="1"/>
</dbReference>
<dbReference type="Pfam" id="PF03119">
    <property type="entry name" value="DNA_ligase_ZBD"/>
    <property type="match status" value="1"/>
</dbReference>
<dbReference type="InterPro" id="IPR013839">
    <property type="entry name" value="DNAligase_adenylation"/>
</dbReference>
<evidence type="ECO:0000256" key="5">
    <source>
        <dbReference type="ARBA" id="ARBA00022705"/>
    </source>
</evidence>
<dbReference type="Pfam" id="PF14520">
    <property type="entry name" value="HHH_5"/>
    <property type="match status" value="1"/>
</dbReference>
<evidence type="ECO:0000256" key="12">
    <source>
        <dbReference type="ARBA" id="ARBA00034005"/>
    </source>
</evidence>
<evidence type="ECO:0000256" key="13">
    <source>
        <dbReference type="ARBA" id="ARBA00060881"/>
    </source>
</evidence>
<feature type="binding site" evidence="14">
    <location>
        <position position="126"/>
    </location>
    <ligand>
        <name>NAD(+)</name>
        <dbReference type="ChEBI" id="CHEBI:57540"/>
    </ligand>
</feature>
<feature type="binding site" evidence="14">
    <location>
        <position position="418"/>
    </location>
    <ligand>
        <name>Zn(2+)</name>
        <dbReference type="ChEBI" id="CHEBI:29105"/>
    </ligand>
</feature>
<dbReference type="Gene3D" id="1.10.150.20">
    <property type="entry name" value="5' to 3' exonuclease, C-terminal subdomain"/>
    <property type="match status" value="3"/>
</dbReference>
<evidence type="ECO:0000256" key="14">
    <source>
        <dbReference type="HAMAP-Rule" id="MF_01588"/>
    </source>
</evidence>
<dbReference type="InterPro" id="IPR018239">
    <property type="entry name" value="DNA_ligase_AS"/>
</dbReference>
<evidence type="ECO:0000313" key="18">
    <source>
        <dbReference type="Proteomes" id="UP001212189"/>
    </source>
</evidence>
<dbReference type="SMART" id="SM00532">
    <property type="entry name" value="LIGANc"/>
    <property type="match status" value="1"/>
</dbReference>
<dbReference type="SUPFAM" id="SSF47781">
    <property type="entry name" value="RuvA domain 2-like"/>
    <property type="match status" value="2"/>
</dbReference>
<feature type="binding site" evidence="14">
    <location>
        <position position="149"/>
    </location>
    <ligand>
        <name>NAD(+)</name>
        <dbReference type="ChEBI" id="CHEBI:57540"/>
    </ligand>
</feature>
<dbReference type="PROSITE" id="PS01055">
    <property type="entry name" value="DNA_LIGASE_N1"/>
    <property type="match status" value="1"/>
</dbReference>
<comment type="function">
    <text evidence="1 14">DNA ligase that catalyzes the formation of phosphodiester linkages between 5'-phosphoryl and 3'-hydroxyl groups in double-stranded DNA using NAD as a coenzyme and as the energy source for the reaction. It is essential for DNA replication and repair of damaged DNA.</text>
</comment>
<dbReference type="SUPFAM" id="SSF50249">
    <property type="entry name" value="Nucleic acid-binding proteins"/>
    <property type="match status" value="1"/>
</dbReference>
<dbReference type="EC" id="6.5.1.2" evidence="2 14"/>
<name>A0AAE9VX92_9GAMM</name>
<dbReference type="SMART" id="SM00292">
    <property type="entry name" value="BRCT"/>
    <property type="match status" value="1"/>
</dbReference>
<dbReference type="NCBIfam" id="TIGR00575">
    <property type="entry name" value="dnlj"/>
    <property type="match status" value="1"/>
</dbReference>
<dbReference type="GO" id="GO:0003911">
    <property type="term" value="F:DNA ligase (NAD+) activity"/>
    <property type="evidence" value="ECO:0007669"/>
    <property type="project" value="UniProtKB-UniRule"/>
</dbReference>
<dbReference type="RefSeq" id="WP_269819383.1">
    <property type="nucleotide sequence ID" value="NZ_CP114976.1"/>
</dbReference>
<comment type="cofactor">
    <cofactor evidence="14">
        <name>Mg(2+)</name>
        <dbReference type="ChEBI" id="CHEBI:18420"/>
    </cofactor>
    <cofactor evidence="14">
        <name>Mn(2+)</name>
        <dbReference type="ChEBI" id="CHEBI:29035"/>
    </cofactor>
</comment>
<dbReference type="PANTHER" id="PTHR23389:SF9">
    <property type="entry name" value="DNA LIGASE"/>
    <property type="match status" value="1"/>
</dbReference>
<dbReference type="Gene3D" id="2.40.50.140">
    <property type="entry name" value="Nucleic acid-binding proteins"/>
    <property type="match status" value="1"/>
</dbReference>
<protein>
    <recommendedName>
        <fullName evidence="3 14">DNA ligase</fullName>
        <ecNumber evidence="2 14">6.5.1.2</ecNumber>
    </recommendedName>
    <alternativeName>
        <fullName evidence="14">Polydeoxyribonucleotide synthase [NAD(+)]</fullName>
    </alternativeName>
</protein>
<evidence type="ECO:0000256" key="8">
    <source>
        <dbReference type="ARBA" id="ARBA00022833"/>
    </source>
</evidence>
<dbReference type="InterPro" id="IPR036420">
    <property type="entry name" value="BRCT_dom_sf"/>
</dbReference>
<dbReference type="CDD" id="cd17748">
    <property type="entry name" value="BRCT_DNA_ligase_like"/>
    <property type="match status" value="1"/>
</dbReference>
<keyword evidence="14" id="KW-0464">Manganese</keyword>
<comment type="similarity">
    <text evidence="13 14">Belongs to the NAD-dependent DNA ligase family. LigA subfamily.</text>
</comment>
<dbReference type="InterPro" id="IPR001679">
    <property type="entry name" value="DNA_ligase"/>
</dbReference>
<dbReference type="InterPro" id="IPR010994">
    <property type="entry name" value="RuvA_2-like"/>
</dbReference>
<dbReference type="NCBIfam" id="NF005932">
    <property type="entry name" value="PRK07956.1"/>
    <property type="match status" value="1"/>
</dbReference>
<dbReference type="FunFam" id="2.40.50.140:FF:000012">
    <property type="entry name" value="DNA ligase"/>
    <property type="match status" value="1"/>
</dbReference>
<feature type="binding site" evidence="14">
    <location>
        <position position="454"/>
    </location>
    <ligand>
        <name>Zn(2+)</name>
        <dbReference type="ChEBI" id="CHEBI:29105"/>
    </ligand>
</feature>
<dbReference type="PROSITE" id="PS01056">
    <property type="entry name" value="DNA_LIGASE_N2"/>
    <property type="match status" value="1"/>
</dbReference>
<accession>A0AAE9VX92</accession>
<dbReference type="Gene3D" id="1.10.287.610">
    <property type="entry name" value="Helix hairpin bin"/>
    <property type="match status" value="1"/>
</dbReference>
<evidence type="ECO:0000256" key="3">
    <source>
        <dbReference type="ARBA" id="ARBA00013308"/>
    </source>
</evidence>
<evidence type="ECO:0000259" key="16">
    <source>
        <dbReference type="PROSITE" id="PS50172"/>
    </source>
</evidence>
<feature type="binding site" evidence="14">
    <location>
        <begin position="35"/>
        <end position="39"/>
    </location>
    <ligand>
        <name>NAD(+)</name>
        <dbReference type="ChEBI" id="CHEBI:57540"/>
    </ligand>
</feature>
<feature type="binding site" evidence="14">
    <location>
        <begin position="84"/>
        <end position="85"/>
    </location>
    <ligand>
        <name>NAD(+)</name>
        <dbReference type="ChEBI" id="CHEBI:57540"/>
    </ligand>
</feature>
<dbReference type="Proteomes" id="UP001212189">
    <property type="component" value="Chromosome"/>
</dbReference>
<dbReference type="EMBL" id="CP114976">
    <property type="protein sequence ID" value="WBE26461.1"/>
    <property type="molecule type" value="Genomic_DNA"/>
</dbReference>